<dbReference type="Proteomes" id="UP001597186">
    <property type="component" value="Unassembled WGS sequence"/>
</dbReference>
<keyword evidence="10" id="KW-0408">Iron</keyword>
<feature type="transmembrane region" description="Helical" evidence="13">
    <location>
        <begin position="16"/>
        <end position="36"/>
    </location>
</feature>
<evidence type="ECO:0000256" key="2">
    <source>
        <dbReference type="ARBA" id="ARBA00004651"/>
    </source>
</evidence>
<gene>
    <name evidence="15" type="ORF">ACFTOW_08305</name>
</gene>
<evidence type="ECO:0000256" key="9">
    <source>
        <dbReference type="ARBA" id="ARBA00022989"/>
    </source>
</evidence>
<sequence>MKDQQQTISYSVAAKVLHWLMAALILSMIPAGFLMIQPDLNKPLQNALFIFHKNVGVVLLLLIVLRLLVRWRNPPPALPDHVPAWQARIAHASHAALYALMIAMPVAGYLRVRAGGFPIEMLDALGLPTLVPRSDALAEIAKTTHYYGAYAIAALVFAHVLAGFYHGLVLRDGVFSRIWPPVARWRR</sequence>
<evidence type="ECO:0000313" key="15">
    <source>
        <dbReference type="EMBL" id="MFD1509400.1"/>
    </source>
</evidence>
<comment type="caution">
    <text evidence="15">The sequence shown here is derived from an EMBL/GenBank/DDBJ whole genome shotgun (WGS) entry which is preliminary data.</text>
</comment>
<evidence type="ECO:0000256" key="5">
    <source>
        <dbReference type="ARBA" id="ARBA00022617"/>
    </source>
</evidence>
<protein>
    <submittedName>
        <fullName evidence="15">Cytochrome b</fullName>
    </submittedName>
</protein>
<keyword evidence="3" id="KW-0813">Transport</keyword>
<feature type="domain" description="Cytochrome b561 bacterial/Ni-hydrogenase" evidence="14">
    <location>
        <begin position="10"/>
        <end position="180"/>
    </location>
</feature>
<keyword evidence="16" id="KW-1185">Reference proteome</keyword>
<keyword evidence="7" id="KW-0479">Metal-binding</keyword>
<evidence type="ECO:0000256" key="11">
    <source>
        <dbReference type="ARBA" id="ARBA00023136"/>
    </source>
</evidence>
<evidence type="ECO:0000256" key="7">
    <source>
        <dbReference type="ARBA" id="ARBA00022723"/>
    </source>
</evidence>
<organism evidence="15 16">
    <name type="scientific">Lacimonas salitolerans</name>
    <dbReference type="NCBI Taxonomy" id="1323750"/>
    <lineage>
        <taxon>Bacteria</taxon>
        <taxon>Pseudomonadati</taxon>
        <taxon>Pseudomonadota</taxon>
        <taxon>Alphaproteobacteria</taxon>
        <taxon>Rhodobacterales</taxon>
        <taxon>Paracoccaceae</taxon>
        <taxon>Lacimonas</taxon>
    </lineage>
</organism>
<dbReference type="InterPro" id="IPR016174">
    <property type="entry name" value="Di-haem_cyt_TM"/>
</dbReference>
<dbReference type="InterPro" id="IPR052168">
    <property type="entry name" value="Cytochrome_b561_oxidase"/>
</dbReference>
<dbReference type="PANTHER" id="PTHR30529:SF1">
    <property type="entry name" value="CYTOCHROME B561 HOMOLOG 2"/>
    <property type="match status" value="1"/>
</dbReference>
<accession>A0ABW4EDH2</accession>
<comment type="cofactor">
    <cofactor evidence="1">
        <name>heme b</name>
        <dbReference type="ChEBI" id="CHEBI:60344"/>
    </cofactor>
</comment>
<evidence type="ECO:0000256" key="6">
    <source>
        <dbReference type="ARBA" id="ARBA00022692"/>
    </source>
</evidence>
<feature type="transmembrane region" description="Helical" evidence="13">
    <location>
        <begin position="89"/>
        <end position="112"/>
    </location>
</feature>
<comment type="similarity">
    <text evidence="12">Belongs to the cytochrome b561 family.</text>
</comment>
<dbReference type="PANTHER" id="PTHR30529">
    <property type="entry name" value="CYTOCHROME B561"/>
    <property type="match status" value="1"/>
</dbReference>
<evidence type="ECO:0000256" key="3">
    <source>
        <dbReference type="ARBA" id="ARBA00022448"/>
    </source>
</evidence>
<dbReference type="SUPFAM" id="SSF81342">
    <property type="entry name" value="Transmembrane di-heme cytochromes"/>
    <property type="match status" value="1"/>
</dbReference>
<dbReference type="Gene3D" id="1.20.950.20">
    <property type="entry name" value="Transmembrane di-heme cytochromes, Chain C"/>
    <property type="match status" value="1"/>
</dbReference>
<evidence type="ECO:0000256" key="4">
    <source>
        <dbReference type="ARBA" id="ARBA00022475"/>
    </source>
</evidence>
<reference evidence="16" key="1">
    <citation type="journal article" date="2019" name="Int. J. Syst. Evol. Microbiol.">
        <title>The Global Catalogue of Microorganisms (GCM) 10K type strain sequencing project: providing services to taxonomists for standard genome sequencing and annotation.</title>
        <authorList>
            <consortium name="The Broad Institute Genomics Platform"/>
            <consortium name="The Broad Institute Genome Sequencing Center for Infectious Disease"/>
            <person name="Wu L."/>
            <person name="Ma J."/>
        </authorList>
    </citation>
    <scope>NUCLEOTIDE SEQUENCE [LARGE SCALE GENOMIC DNA]</scope>
    <source>
        <strain evidence="16">CGMCC 1.12477</strain>
    </source>
</reference>
<name>A0ABW4EDH2_9RHOB</name>
<keyword evidence="6 13" id="KW-0812">Transmembrane</keyword>
<evidence type="ECO:0000313" key="16">
    <source>
        <dbReference type="Proteomes" id="UP001597186"/>
    </source>
</evidence>
<evidence type="ECO:0000256" key="12">
    <source>
        <dbReference type="ARBA" id="ARBA00037975"/>
    </source>
</evidence>
<dbReference type="InterPro" id="IPR011577">
    <property type="entry name" value="Cyt_b561_bac/Ni-Hgenase"/>
</dbReference>
<keyword evidence="9 13" id="KW-1133">Transmembrane helix</keyword>
<comment type="subcellular location">
    <subcellularLocation>
        <location evidence="2">Cell membrane</location>
        <topology evidence="2">Multi-pass membrane protein</topology>
    </subcellularLocation>
</comment>
<evidence type="ECO:0000256" key="10">
    <source>
        <dbReference type="ARBA" id="ARBA00023004"/>
    </source>
</evidence>
<feature type="transmembrane region" description="Helical" evidence="13">
    <location>
        <begin position="48"/>
        <end position="69"/>
    </location>
</feature>
<keyword evidence="5" id="KW-0349">Heme</keyword>
<feature type="transmembrane region" description="Helical" evidence="13">
    <location>
        <begin position="147"/>
        <end position="168"/>
    </location>
</feature>
<keyword evidence="4" id="KW-1003">Cell membrane</keyword>
<dbReference type="EMBL" id="JBHUDD010000050">
    <property type="protein sequence ID" value="MFD1509400.1"/>
    <property type="molecule type" value="Genomic_DNA"/>
</dbReference>
<evidence type="ECO:0000256" key="8">
    <source>
        <dbReference type="ARBA" id="ARBA00022982"/>
    </source>
</evidence>
<proteinExistence type="inferred from homology"/>
<keyword evidence="11 13" id="KW-0472">Membrane</keyword>
<evidence type="ECO:0000256" key="13">
    <source>
        <dbReference type="SAM" id="Phobius"/>
    </source>
</evidence>
<dbReference type="RefSeq" id="WP_379914600.1">
    <property type="nucleotide sequence ID" value="NZ_JBHUDD010000050.1"/>
</dbReference>
<dbReference type="Pfam" id="PF01292">
    <property type="entry name" value="Ni_hydr_CYTB"/>
    <property type="match status" value="1"/>
</dbReference>
<evidence type="ECO:0000256" key="1">
    <source>
        <dbReference type="ARBA" id="ARBA00001970"/>
    </source>
</evidence>
<keyword evidence="8" id="KW-0249">Electron transport</keyword>
<evidence type="ECO:0000259" key="14">
    <source>
        <dbReference type="Pfam" id="PF01292"/>
    </source>
</evidence>